<dbReference type="GO" id="GO:0016747">
    <property type="term" value="F:acyltransferase activity, transferring groups other than amino-acyl groups"/>
    <property type="evidence" value="ECO:0007669"/>
    <property type="project" value="InterPro"/>
</dbReference>
<dbReference type="InterPro" id="IPR000182">
    <property type="entry name" value="GNAT_dom"/>
</dbReference>
<dbReference type="Proteomes" id="UP001220962">
    <property type="component" value="Chromosome"/>
</dbReference>
<gene>
    <name evidence="4" type="ORF">PUW23_07145</name>
</gene>
<evidence type="ECO:0000313" key="4">
    <source>
        <dbReference type="EMBL" id="WDH83982.1"/>
    </source>
</evidence>
<organism evidence="4 5">
    <name type="scientific">Paenibacillus urinalis</name>
    <dbReference type="NCBI Taxonomy" id="521520"/>
    <lineage>
        <taxon>Bacteria</taxon>
        <taxon>Bacillati</taxon>
        <taxon>Bacillota</taxon>
        <taxon>Bacilli</taxon>
        <taxon>Bacillales</taxon>
        <taxon>Paenibacillaceae</taxon>
        <taxon>Paenibacillus</taxon>
    </lineage>
</organism>
<dbReference type="PANTHER" id="PTHR43877">
    <property type="entry name" value="AMINOALKYLPHOSPHONATE N-ACETYLTRANSFERASE-RELATED-RELATED"/>
    <property type="match status" value="1"/>
</dbReference>
<dbReference type="PROSITE" id="PS51186">
    <property type="entry name" value="GNAT"/>
    <property type="match status" value="1"/>
</dbReference>
<evidence type="ECO:0000259" key="3">
    <source>
        <dbReference type="PROSITE" id="PS51186"/>
    </source>
</evidence>
<dbReference type="Gene3D" id="3.40.630.30">
    <property type="match status" value="1"/>
</dbReference>
<reference evidence="4" key="1">
    <citation type="submission" date="2023-02" db="EMBL/GenBank/DDBJ databases">
        <title>Pathogen: clinical or host-associated sample.</title>
        <authorList>
            <person name="Hergert J."/>
            <person name="Casey R."/>
            <person name="Wagner J."/>
            <person name="Young E.L."/>
            <person name="Oakeson K.F."/>
        </authorList>
    </citation>
    <scope>NUCLEOTIDE SEQUENCE</scope>
    <source>
        <strain evidence="4">2022CK-00830</strain>
    </source>
</reference>
<feature type="domain" description="N-acetyltransferase" evidence="3">
    <location>
        <begin position="4"/>
        <end position="175"/>
    </location>
</feature>
<dbReference type="EMBL" id="CP118101">
    <property type="protein sequence ID" value="WDH83982.1"/>
    <property type="molecule type" value="Genomic_DNA"/>
</dbReference>
<dbReference type="InterPro" id="IPR016181">
    <property type="entry name" value="Acyl_CoA_acyltransferase"/>
</dbReference>
<evidence type="ECO:0000313" key="5">
    <source>
        <dbReference type="Proteomes" id="UP001220962"/>
    </source>
</evidence>
<dbReference type="PANTHER" id="PTHR43877:SF2">
    <property type="entry name" value="AMINOALKYLPHOSPHONATE N-ACETYLTRANSFERASE-RELATED"/>
    <property type="match status" value="1"/>
</dbReference>
<dbReference type="SUPFAM" id="SSF55729">
    <property type="entry name" value="Acyl-CoA N-acyltransferases (Nat)"/>
    <property type="match status" value="1"/>
</dbReference>
<dbReference type="AlphaFoldDB" id="A0AAX3N314"/>
<dbReference type="CDD" id="cd04301">
    <property type="entry name" value="NAT_SF"/>
    <property type="match status" value="1"/>
</dbReference>
<protein>
    <submittedName>
        <fullName evidence="4">GNAT family N-acetyltransferase</fullName>
    </submittedName>
</protein>
<evidence type="ECO:0000256" key="1">
    <source>
        <dbReference type="ARBA" id="ARBA00022679"/>
    </source>
</evidence>
<dbReference type="RefSeq" id="WP_047912021.1">
    <property type="nucleotide sequence ID" value="NZ_CP118101.1"/>
</dbReference>
<proteinExistence type="predicted"/>
<keyword evidence="2" id="KW-0012">Acyltransferase</keyword>
<name>A0AAX3N314_9BACL</name>
<sequence>MSKVRVIPAGSADVERVNYIFEKTIPDTFEKEGIAHLEEDLSGEIELKKKLLQRALQSDAADTLFLAAMQDDVVVGTISYSPCGEDIKVCTEHALDHVGELGSLYVLPSYQGQGIGSALIKALLTLLNEQGVEQFCLDSGYKRAQQKWLRKFGKPYAVVEDYWGPGSVHMVWLCQVNDFIDK</sequence>
<keyword evidence="1" id="KW-0808">Transferase</keyword>
<dbReference type="InterPro" id="IPR050832">
    <property type="entry name" value="Bact_Acetyltransf"/>
</dbReference>
<accession>A0AAX3N314</accession>
<dbReference type="Pfam" id="PF00583">
    <property type="entry name" value="Acetyltransf_1"/>
    <property type="match status" value="1"/>
</dbReference>
<evidence type="ECO:0000256" key="2">
    <source>
        <dbReference type="ARBA" id="ARBA00023315"/>
    </source>
</evidence>